<dbReference type="InterPro" id="IPR003694">
    <property type="entry name" value="NAD_synthase"/>
</dbReference>
<dbReference type="GO" id="GO:0004359">
    <property type="term" value="F:glutaminase activity"/>
    <property type="evidence" value="ECO:0007669"/>
    <property type="project" value="InterPro"/>
</dbReference>
<evidence type="ECO:0000313" key="10">
    <source>
        <dbReference type="EMBL" id="AWL08983.1"/>
    </source>
</evidence>
<keyword evidence="6 7" id="KW-0520">NAD</keyword>
<feature type="domain" description="CN hydrolase" evidence="9">
    <location>
        <begin position="4"/>
        <end position="264"/>
    </location>
</feature>
<dbReference type="KEGG" id="psez:HME7025_01120"/>
<protein>
    <recommendedName>
        <fullName evidence="7 8">Glutamine-dependent NAD(+) synthetase</fullName>
        <ecNumber evidence="7 8">6.3.5.1</ecNumber>
    </recommendedName>
    <alternativeName>
        <fullName evidence="7 8">NAD(+) synthase [glutamine-hydrolyzing]</fullName>
    </alternativeName>
</protein>
<dbReference type="Gene3D" id="3.60.110.10">
    <property type="entry name" value="Carbon-nitrogen hydrolase"/>
    <property type="match status" value="1"/>
</dbReference>
<dbReference type="UniPathway" id="UPA00253">
    <property type="reaction ID" value="UER00334"/>
</dbReference>
<dbReference type="OrthoDB" id="9803818at2"/>
<keyword evidence="5 7" id="KW-0067">ATP-binding</keyword>
<dbReference type="PANTHER" id="PTHR23090">
    <property type="entry name" value="NH 3 /GLUTAMINE-DEPENDENT NAD + SYNTHETASE"/>
    <property type="match status" value="1"/>
</dbReference>
<dbReference type="GO" id="GO:0005737">
    <property type="term" value="C:cytoplasm"/>
    <property type="evidence" value="ECO:0007669"/>
    <property type="project" value="InterPro"/>
</dbReference>
<dbReference type="GO" id="GO:0008795">
    <property type="term" value="F:NAD+ synthase activity"/>
    <property type="evidence" value="ECO:0007669"/>
    <property type="project" value="UniProtKB-UniRule"/>
</dbReference>
<sequence>MPKIALAAGVLNQIPLDWKGNQARIIDLIQHAQQQQANILCLPELCLTGYGCEDQFLSAYTSEKAWESLVQLLPHTQRILVWVGLPVFFEGKLYNVAACLAHGKLIALIPKQHLANDGVHYETRWFSPWPAGKITHISTNLGDIPMGDYRIHAHGITMGIEICQDAWEGENRPAHALAKRGVSVICSPTASHFAFSKSKTRQGLSIEGSKIIQGAYVFVNLLGNESGRTIFDGDAYIVHKGQIIAESSRFSFQDGQLIIASLDLKERNDAGKDVIIANIPSFDSVREFPAFEAAAWEKSSYLKEEEFARAVSLALWDYLRKSKSFGWVISLSGGADSSAISALCFLAVRLASQELSWTGIQEKLDYLPWMKEVQSEKELVSRILTTAYQGTVNSSDNTRASAKALAECIGTTHYDWNIDVLVKEYRGIIEQAIGRSLSWEQDDITLQNVQARLRSPSVWMLANINNALLLATSNRSEASVGYATMDGDTSGSISPIAGIDKTFIRQWLIWMEKVGLDGTLTLSGLSHVNSLEPSAELRPLTSKQIDEEDLMPYPILNSIERWAFYDKLSPEICLKNLIQEYGTHFSEEQLTIFCSRFFRLWTRNQWKRERYAPGFHVDDYSLDPKSWLRFPILSAGLEKDIKP</sequence>
<evidence type="ECO:0000256" key="3">
    <source>
        <dbReference type="ARBA" id="ARBA00022598"/>
    </source>
</evidence>
<keyword evidence="11" id="KW-1185">Reference proteome</keyword>
<dbReference type="Gene3D" id="3.40.50.620">
    <property type="entry name" value="HUPs"/>
    <property type="match status" value="1"/>
</dbReference>
<dbReference type="CDD" id="cd00553">
    <property type="entry name" value="NAD_synthase"/>
    <property type="match status" value="1"/>
</dbReference>
<feature type="binding site" evidence="7">
    <location>
        <position position="607"/>
    </location>
    <ligand>
        <name>deamido-NAD(+)</name>
        <dbReference type="ChEBI" id="CHEBI:58437"/>
        <note>ligand shared between two neighboring subunits</note>
    </ligand>
</feature>
<evidence type="ECO:0000256" key="2">
    <source>
        <dbReference type="ARBA" id="ARBA00007145"/>
    </source>
</evidence>
<comment type="function">
    <text evidence="7">Catalyzes the ATP-dependent amidation of deamido-NAD to form NAD. Uses L-glutamine as a nitrogen source.</text>
</comment>
<dbReference type="InterPro" id="IPR003010">
    <property type="entry name" value="C-N_Hydrolase"/>
</dbReference>
<dbReference type="SUPFAM" id="SSF56317">
    <property type="entry name" value="Carbon-nitrogen hydrolase"/>
    <property type="match status" value="1"/>
</dbReference>
<evidence type="ECO:0000256" key="4">
    <source>
        <dbReference type="ARBA" id="ARBA00022741"/>
    </source>
</evidence>
<evidence type="ECO:0000256" key="1">
    <source>
        <dbReference type="ARBA" id="ARBA00005188"/>
    </source>
</evidence>
<organism evidence="10 11">
    <name type="scientific">Aquirufa nivalisilvae</name>
    <dbReference type="NCBI Taxonomy" id="2516557"/>
    <lineage>
        <taxon>Bacteria</taxon>
        <taxon>Pseudomonadati</taxon>
        <taxon>Bacteroidota</taxon>
        <taxon>Cytophagia</taxon>
        <taxon>Cytophagales</taxon>
        <taxon>Flectobacillaceae</taxon>
        <taxon>Aquirufa</taxon>
    </lineage>
</organism>
<evidence type="ECO:0000313" key="11">
    <source>
        <dbReference type="Proteomes" id="UP000245468"/>
    </source>
</evidence>
<dbReference type="GO" id="GO:0003952">
    <property type="term" value="F:NAD+ synthase (glutamine-hydrolyzing) activity"/>
    <property type="evidence" value="ECO:0007669"/>
    <property type="project" value="UniProtKB-UniRule"/>
</dbReference>
<dbReference type="Proteomes" id="UP000245468">
    <property type="component" value="Chromosome"/>
</dbReference>
<proteinExistence type="inferred from homology"/>
<feature type="binding site" evidence="7">
    <location>
        <position position="477"/>
    </location>
    <ligand>
        <name>deamido-NAD(+)</name>
        <dbReference type="ChEBI" id="CHEBI:58437"/>
        <note>ligand shared between two neighboring subunits</note>
    </ligand>
</feature>
<dbReference type="GO" id="GO:0009435">
    <property type="term" value="P:NAD+ biosynthetic process"/>
    <property type="evidence" value="ECO:0007669"/>
    <property type="project" value="UniProtKB-UniRule"/>
</dbReference>
<evidence type="ECO:0000256" key="7">
    <source>
        <dbReference type="HAMAP-Rule" id="MF_02090"/>
    </source>
</evidence>
<dbReference type="InterPro" id="IPR014445">
    <property type="entry name" value="Gln-dep_NAD_synthase"/>
</dbReference>
<name>A0A2S2DUE5_9BACT</name>
<reference evidence="11" key="1">
    <citation type="submission" date="2018-05" db="EMBL/GenBank/DDBJ databases">
        <title>Pseudarcicella sp. HME7025 Genome sequencing and assembly.</title>
        <authorList>
            <person name="Kim H."/>
            <person name="Kang H."/>
            <person name="Joh K."/>
        </authorList>
    </citation>
    <scope>NUCLEOTIDE SEQUENCE [LARGE SCALE GENOMIC DNA]</scope>
    <source>
        <strain evidence="11">HME7025</strain>
    </source>
</reference>
<comment type="similarity">
    <text evidence="2 7 8">In the C-terminal section; belongs to the NAD synthetase family.</text>
</comment>
<evidence type="ECO:0000256" key="6">
    <source>
        <dbReference type="ARBA" id="ARBA00023027"/>
    </source>
</evidence>
<evidence type="ECO:0000259" key="9">
    <source>
        <dbReference type="PROSITE" id="PS50263"/>
    </source>
</evidence>
<feature type="binding site" evidence="7">
    <location>
        <position position="472"/>
    </location>
    <ligand>
        <name>ATP</name>
        <dbReference type="ChEBI" id="CHEBI:30616"/>
    </ligand>
</feature>
<evidence type="ECO:0000256" key="5">
    <source>
        <dbReference type="ARBA" id="ARBA00022840"/>
    </source>
</evidence>
<dbReference type="EMBL" id="CP029346">
    <property type="protein sequence ID" value="AWL08983.1"/>
    <property type="molecule type" value="Genomic_DNA"/>
</dbReference>
<keyword evidence="3 7" id="KW-0436">Ligase</keyword>
<keyword evidence="4 7" id="KW-0547">Nucleotide-binding</keyword>
<dbReference type="SUPFAM" id="SSF52402">
    <property type="entry name" value="Adenine nucleotide alpha hydrolases-like"/>
    <property type="match status" value="1"/>
</dbReference>
<dbReference type="HAMAP" id="MF_02090">
    <property type="entry name" value="NadE_glutamine_dep"/>
    <property type="match status" value="1"/>
</dbReference>
<comment type="pathway">
    <text evidence="1 7 8">Cofactor biosynthesis; NAD(+) biosynthesis; NAD(+) from deamido-NAD(+) (L-Gln route): step 1/1.</text>
</comment>
<comment type="catalytic activity">
    <reaction evidence="7 8">
        <text>deamido-NAD(+) + L-glutamine + ATP + H2O = L-glutamate + AMP + diphosphate + NAD(+) + H(+)</text>
        <dbReference type="Rhea" id="RHEA:24384"/>
        <dbReference type="ChEBI" id="CHEBI:15377"/>
        <dbReference type="ChEBI" id="CHEBI:15378"/>
        <dbReference type="ChEBI" id="CHEBI:29985"/>
        <dbReference type="ChEBI" id="CHEBI:30616"/>
        <dbReference type="ChEBI" id="CHEBI:33019"/>
        <dbReference type="ChEBI" id="CHEBI:57540"/>
        <dbReference type="ChEBI" id="CHEBI:58359"/>
        <dbReference type="ChEBI" id="CHEBI:58437"/>
        <dbReference type="ChEBI" id="CHEBI:456215"/>
        <dbReference type="EC" id="6.3.5.1"/>
    </reaction>
</comment>
<evidence type="ECO:0000256" key="8">
    <source>
        <dbReference type="PIRNR" id="PIRNR006630"/>
    </source>
</evidence>
<dbReference type="PIRSF" id="PIRSF006630">
    <property type="entry name" value="NADS_GAT"/>
    <property type="match status" value="1"/>
</dbReference>
<dbReference type="CDD" id="cd07570">
    <property type="entry name" value="GAT_Gln-NAD-synth"/>
    <property type="match status" value="1"/>
</dbReference>
<feature type="active site" description="For glutaminase activity" evidence="7">
    <location>
        <position position="111"/>
    </location>
</feature>
<dbReference type="RefSeq" id="WP_109322692.1">
    <property type="nucleotide sequence ID" value="NZ_CP029346.1"/>
</dbReference>
<feature type="binding site" evidence="7">
    <location>
        <position position="191"/>
    </location>
    <ligand>
        <name>L-glutamine</name>
        <dbReference type="ChEBI" id="CHEBI:58359"/>
    </ligand>
</feature>
<dbReference type="InterPro" id="IPR036526">
    <property type="entry name" value="C-N_Hydrolase_sf"/>
</dbReference>
<dbReference type="EC" id="6.3.5.1" evidence="7 8"/>
<feature type="active site" description="Proton acceptor; for glutaminase activity" evidence="7">
    <location>
        <position position="44"/>
    </location>
</feature>
<comment type="caution">
    <text evidence="7">Lacks conserved residue(s) required for the propagation of feature annotation.</text>
</comment>
<feature type="binding site" evidence="7">
    <location>
        <position position="197"/>
    </location>
    <ligand>
        <name>L-glutamine</name>
        <dbReference type="ChEBI" id="CHEBI:58359"/>
    </ligand>
</feature>
<dbReference type="InterPro" id="IPR022310">
    <property type="entry name" value="NAD/GMP_synthase"/>
</dbReference>
<dbReference type="GO" id="GO:0005524">
    <property type="term" value="F:ATP binding"/>
    <property type="evidence" value="ECO:0007669"/>
    <property type="project" value="UniProtKB-UniRule"/>
</dbReference>
<feature type="active site" description="Nucleophile; for glutaminase activity" evidence="7">
    <location>
        <position position="163"/>
    </location>
</feature>
<dbReference type="Pfam" id="PF02540">
    <property type="entry name" value="NAD_synthase"/>
    <property type="match status" value="1"/>
</dbReference>
<feature type="binding site" evidence="7">
    <location>
        <position position="448"/>
    </location>
    <ligand>
        <name>deamido-NAD(+)</name>
        <dbReference type="ChEBI" id="CHEBI:58437"/>
        <note>ligand shared between two neighboring subunits</note>
    </ligand>
</feature>
<dbReference type="PANTHER" id="PTHR23090:SF9">
    <property type="entry name" value="GLUTAMINE-DEPENDENT NAD(+) SYNTHETASE"/>
    <property type="match status" value="1"/>
</dbReference>
<gene>
    <name evidence="10" type="primary">qns1</name>
    <name evidence="7" type="synonym">nadE</name>
    <name evidence="10" type="ORF">HME7025_01120</name>
</gene>
<dbReference type="PROSITE" id="PS50263">
    <property type="entry name" value="CN_HYDROLASE"/>
    <property type="match status" value="1"/>
</dbReference>
<accession>A0A2S2DUE5</accession>
<dbReference type="InterPro" id="IPR014729">
    <property type="entry name" value="Rossmann-like_a/b/a_fold"/>
</dbReference>
<dbReference type="AlphaFoldDB" id="A0A2S2DUE5"/>
<dbReference type="Pfam" id="PF00795">
    <property type="entry name" value="CN_hydrolase"/>
    <property type="match status" value="1"/>
</dbReference>